<organism evidence="2 3">
    <name type="scientific">Mycena metata</name>
    <dbReference type="NCBI Taxonomy" id="1033252"/>
    <lineage>
        <taxon>Eukaryota</taxon>
        <taxon>Fungi</taxon>
        <taxon>Dikarya</taxon>
        <taxon>Basidiomycota</taxon>
        <taxon>Agaricomycotina</taxon>
        <taxon>Agaricomycetes</taxon>
        <taxon>Agaricomycetidae</taxon>
        <taxon>Agaricales</taxon>
        <taxon>Marasmiineae</taxon>
        <taxon>Mycenaceae</taxon>
        <taxon>Mycena</taxon>
    </lineage>
</organism>
<protein>
    <submittedName>
        <fullName evidence="2">Uncharacterized protein</fullName>
    </submittedName>
</protein>
<reference evidence="2" key="1">
    <citation type="submission" date="2023-03" db="EMBL/GenBank/DDBJ databases">
        <title>Massive genome expansion in bonnet fungi (Mycena s.s.) driven by repeated elements and novel gene families across ecological guilds.</title>
        <authorList>
            <consortium name="Lawrence Berkeley National Laboratory"/>
            <person name="Harder C.B."/>
            <person name="Miyauchi S."/>
            <person name="Viragh M."/>
            <person name="Kuo A."/>
            <person name="Thoen E."/>
            <person name="Andreopoulos B."/>
            <person name="Lu D."/>
            <person name="Skrede I."/>
            <person name="Drula E."/>
            <person name="Henrissat B."/>
            <person name="Morin E."/>
            <person name="Kohler A."/>
            <person name="Barry K."/>
            <person name="LaButti K."/>
            <person name="Morin E."/>
            <person name="Salamov A."/>
            <person name="Lipzen A."/>
            <person name="Mereny Z."/>
            <person name="Hegedus B."/>
            <person name="Baldrian P."/>
            <person name="Stursova M."/>
            <person name="Weitz H."/>
            <person name="Taylor A."/>
            <person name="Grigoriev I.V."/>
            <person name="Nagy L.G."/>
            <person name="Martin F."/>
            <person name="Kauserud H."/>
        </authorList>
    </citation>
    <scope>NUCLEOTIDE SEQUENCE</scope>
    <source>
        <strain evidence="2">CBHHK182m</strain>
    </source>
</reference>
<gene>
    <name evidence="2" type="ORF">B0H16DRAFT_1541520</name>
</gene>
<dbReference type="Proteomes" id="UP001215598">
    <property type="component" value="Unassembled WGS sequence"/>
</dbReference>
<name>A0AAD7J1V6_9AGAR</name>
<feature type="region of interest" description="Disordered" evidence="1">
    <location>
        <begin position="84"/>
        <end position="123"/>
    </location>
</feature>
<dbReference type="EMBL" id="JARKIB010000050">
    <property type="protein sequence ID" value="KAJ7755260.1"/>
    <property type="molecule type" value="Genomic_DNA"/>
</dbReference>
<evidence type="ECO:0000313" key="3">
    <source>
        <dbReference type="Proteomes" id="UP001215598"/>
    </source>
</evidence>
<keyword evidence="3" id="KW-1185">Reference proteome</keyword>
<evidence type="ECO:0000313" key="2">
    <source>
        <dbReference type="EMBL" id="KAJ7755260.1"/>
    </source>
</evidence>
<accession>A0AAD7J1V6</accession>
<proteinExistence type="predicted"/>
<dbReference type="AlphaFoldDB" id="A0AAD7J1V6"/>
<evidence type="ECO:0000256" key="1">
    <source>
        <dbReference type="SAM" id="MobiDB-lite"/>
    </source>
</evidence>
<comment type="caution">
    <text evidence="2">The sequence shown here is derived from an EMBL/GenBank/DDBJ whole genome shotgun (WGS) entry which is preliminary data.</text>
</comment>
<sequence>MGGYDKESRGHKERMRLWQHNSQPTELHAITAAAAGERTAQLASTDLCHPAVARVDTSRRCSVRARGDTQRGIQASALACAPACTRHQGPRTPSRCPPRPSPSTGRPAVASATHPMAAQRADTQRGIPASTLQHTGAHTGVHTAHTAAGNLAPPLQDQYPSRCRARWPAQRRTHGAGDCAPPLLNPFRLRAARFGYWLRRIHSSTTRLLG</sequence>